<dbReference type="RefSeq" id="WP_014479321.1">
    <property type="nucleotide sequence ID" value="NZ_AP024627.1"/>
</dbReference>
<dbReference type="SUPFAM" id="SSF56059">
    <property type="entry name" value="Glutathione synthetase ATP-binding domain-like"/>
    <property type="match status" value="1"/>
</dbReference>
<dbReference type="Proteomes" id="UP000032247">
    <property type="component" value="Unassembled WGS sequence"/>
</dbReference>
<organism evidence="1 2">
    <name type="scientific">Bacillus subtilis</name>
    <dbReference type="NCBI Taxonomy" id="1423"/>
    <lineage>
        <taxon>Bacteria</taxon>
        <taxon>Bacillati</taxon>
        <taxon>Bacillota</taxon>
        <taxon>Bacilli</taxon>
        <taxon>Bacillales</taxon>
        <taxon>Bacillaceae</taxon>
        <taxon>Bacillus</taxon>
    </lineage>
</organism>
<dbReference type="AlphaFoldDB" id="A0A0D1JHA7"/>
<evidence type="ECO:0008006" key="3">
    <source>
        <dbReference type="Google" id="ProtNLM"/>
    </source>
</evidence>
<dbReference type="Pfam" id="PF14398">
    <property type="entry name" value="ATPgrasp_YheCD"/>
    <property type="match status" value="1"/>
</dbReference>
<accession>A0A0D1JHA7</accession>
<protein>
    <recommendedName>
        <fullName evidence="3">YheC/YheD family protein</fullName>
    </recommendedName>
</protein>
<evidence type="ECO:0000313" key="2">
    <source>
        <dbReference type="Proteomes" id="UP000032247"/>
    </source>
</evidence>
<dbReference type="PATRIC" id="fig|1423.173.peg.803"/>
<gene>
    <name evidence="1" type="ORF">SC09_Contig19orf00208</name>
</gene>
<name>A0A0D1JHA7_BACIU</name>
<proteinExistence type="predicted"/>
<dbReference type="EMBL" id="JXBC01000002">
    <property type="protein sequence ID" value="KIU11919.1"/>
    <property type="molecule type" value="Genomic_DNA"/>
</dbReference>
<dbReference type="Gene3D" id="3.30.470.20">
    <property type="entry name" value="ATP-grasp fold, B domain"/>
    <property type="match status" value="1"/>
</dbReference>
<comment type="caution">
    <text evidence="1">The sequence shown here is derived from an EMBL/GenBank/DDBJ whole genome shotgun (WGS) entry which is preliminary data.</text>
</comment>
<evidence type="ECO:0000313" key="1">
    <source>
        <dbReference type="EMBL" id="KIU11919.1"/>
    </source>
</evidence>
<reference evidence="1 2" key="1">
    <citation type="submission" date="2014-12" db="EMBL/GenBank/DDBJ databases">
        <title>Comparative genome analysis of Bacillus coagulans HM-08, Clostridium butyricum HM-68, Bacillus subtilis HM-66 and Bacillus licheniformis BL-09.</title>
        <authorList>
            <person name="Zhang H."/>
        </authorList>
    </citation>
    <scope>NUCLEOTIDE SEQUENCE [LARGE SCALE GENOMIC DNA]</scope>
    <source>
        <strain evidence="1 2">HM-66</strain>
    </source>
</reference>
<dbReference type="InterPro" id="IPR026838">
    <property type="entry name" value="YheC/D"/>
</dbReference>
<dbReference type="STRING" id="483913.AN935_05100"/>
<sequence>MNPKRFLIGIDKTSENTLFLPSSLKRDGLLHAAFGTKVVRCHVAYRRHLEQTVLLSENLFHELLLPHRSRADILIHDHTVHIGPLVGIFTAGFTVSLERPFKDRSLFFSKLVTLHEQAGGYCFVFGAHQINWEEGTIEGLLYRENGWEKKIVPLPNVVYDRLPNRKIEDSLLLQHTKKRLIDEYQIPWFNKTFFNKWNVHQLLEKDPRTAPFLPRSELTPSVELIDELCGAYKKVYIKPANGALGTGIYQLKRTDGGLTVKHTNDAKTFTSIDYSDAASFLAEFQKQQNPSDFLIQQGVDLIEFQGKPADFRVHTNKNRKGKWTVTAIAVKISGKNSITTHLSNGGTVKTLAEVYDDPAERVEVIKKLSAAALTASHVLHDHIEGFIGEIGFDFGIDQNGKVWMFEANSRPGRSIFSHPNLHHVDSLTKRRSFEYASYLSEKAIISPEALWPS</sequence>